<gene>
    <name evidence="1" type="ORF">NDU88_009834</name>
</gene>
<dbReference type="AlphaFoldDB" id="A0AAV7QSP3"/>
<keyword evidence="2" id="KW-1185">Reference proteome</keyword>
<dbReference type="Proteomes" id="UP001066276">
    <property type="component" value="Chromosome 6"/>
</dbReference>
<organism evidence="1 2">
    <name type="scientific">Pleurodeles waltl</name>
    <name type="common">Iberian ribbed newt</name>
    <dbReference type="NCBI Taxonomy" id="8319"/>
    <lineage>
        <taxon>Eukaryota</taxon>
        <taxon>Metazoa</taxon>
        <taxon>Chordata</taxon>
        <taxon>Craniata</taxon>
        <taxon>Vertebrata</taxon>
        <taxon>Euteleostomi</taxon>
        <taxon>Amphibia</taxon>
        <taxon>Batrachia</taxon>
        <taxon>Caudata</taxon>
        <taxon>Salamandroidea</taxon>
        <taxon>Salamandridae</taxon>
        <taxon>Pleurodelinae</taxon>
        <taxon>Pleurodeles</taxon>
    </lineage>
</organism>
<comment type="caution">
    <text evidence="1">The sequence shown here is derived from an EMBL/GenBank/DDBJ whole genome shotgun (WGS) entry which is preliminary data.</text>
</comment>
<dbReference type="EMBL" id="JANPWB010000010">
    <property type="protein sequence ID" value="KAJ1143526.1"/>
    <property type="molecule type" value="Genomic_DNA"/>
</dbReference>
<proteinExistence type="predicted"/>
<protein>
    <submittedName>
        <fullName evidence="1">Uncharacterized protein</fullName>
    </submittedName>
</protein>
<accession>A0AAV7QSP3</accession>
<evidence type="ECO:0000313" key="1">
    <source>
        <dbReference type="EMBL" id="KAJ1143526.1"/>
    </source>
</evidence>
<evidence type="ECO:0000313" key="2">
    <source>
        <dbReference type="Proteomes" id="UP001066276"/>
    </source>
</evidence>
<name>A0AAV7QSP3_PLEWA</name>
<sequence length="140" mass="15520">MYFQACFYHALPVHDDINVRVELNPLKADSIERVYLDGVQSLSACSVCSSLQSVDVESNSSSPRNISCFARESLSMRSVRNSLKTVELEINSSSLRATSCCYKRENFTLFKQALLPANMTSSHFGVHFDTLGFLPSGPSI</sequence>
<reference evidence="1" key="1">
    <citation type="journal article" date="2022" name="bioRxiv">
        <title>Sequencing and chromosome-scale assembly of the giantPleurodeles waltlgenome.</title>
        <authorList>
            <person name="Brown T."/>
            <person name="Elewa A."/>
            <person name="Iarovenko S."/>
            <person name="Subramanian E."/>
            <person name="Araus A.J."/>
            <person name="Petzold A."/>
            <person name="Susuki M."/>
            <person name="Suzuki K.-i.T."/>
            <person name="Hayashi T."/>
            <person name="Toyoda A."/>
            <person name="Oliveira C."/>
            <person name="Osipova E."/>
            <person name="Leigh N.D."/>
            <person name="Simon A."/>
            <person name="Yun M.H."/>
        </authorList>
    </citation>
    <scope>NUCLEOTIDE SEQUENCE</scope>
    <source>
        <strain evidence="1">20211129_DDA</strain>
        <tissue evidence="1">Liver</tissue>
    </source>
</reference>